<keyword evidence="2" id="KW-0496">Mitochondrion</keyword>
<feature type="region of interest" description="Disordered" evidence="1">
    <location>
        <begin position="132"/>
        <end position="153"/>
    </location>
</feature>
<organism evidence="2">
    <name type="scientific">Morchella brunnea</name>
    <dbReference type="NCBI Taxonomy" id="1174671"/>
    <lineage>
        <taxon>Eukaryota</taxon>
        <taxon>Fungi</taxon>
        <taxon>Dikarya</taxon>
        <taxon>Ascomycota</taxon>
        <taxon>Pezizomycotina</taxon>
        <taxon>Pezizomycetes</taxon>
        <taxon>Pezizales</taxon>
        <taxon>Morchellaceae</taxon>
        <taxon>Morchella</taxon>
    </lineage>
</organism>
<sequence>MLQRAYNLRSRGAPLLSFHSSLFPFFWPVWYTRKGEFKKVCISPPPPPPIRNTFKGQEAGIKGPGIHGTPILKYSFPWIPSYPFFVKKNCAAALVGGLFCLCHYSFSCPACSPLLFTAFSSLTPPIGPAGSPACRYGRKGKEANPKEWIPDDP</sequence>
<proteinExistence type="predicted"/>
<evidence type="ECO:0000256" key="1">
    <source>
        <dbReference type="SAM" id="MobiDB-lite"/>
    </source>
</evidence>
<dbReference type="RefSeq" id="YP_010218803.1">
    <property type="nucleotide sequence ID" value="NC_058917.1"/>
</dbReference>
<gene>
    <name evidence="2" type="primary">orf153B</name>
</gene>
<geneLocation type="mitochondrion" evidence="2"/>
<evidence type="ECO:0000313" key="2">
    <source>
        <dbReference type="EMBL" id="UBU98464.1"/>
    </source>
</evidence>
<protein>
    <submittedName>
        <fullName evidence="2">Uncharacterized protein</fullName>
    </submittedName>
</protein>
<accession>A0A8K1MET2</accession>
<name>A0A8K1MET2_9PEZI</name>
<feature type="compositionally biased region" description="Basic and acidic residues" evidence="1">
    <location>
        <begin position="139"/>
        <end position="153"/>
    </location>
</feature>
<dbReference type="EMBL" id="MW538937">
    <property type="protein sequence ID" value="UBU98464.1"/>
    <property type="molecule type" value="Genomic_DNA"/>
</dbReference>
<dbReference type="AlphaFoldDB" id="A0A8K1MET2"/>
<reference evidence="2" key="1">
    <citation type="submission" date="2021-01" db="EMBL/GenBank/DDBJ databases">
        <authorList>
            <person name="Sun H.-H."/>
            <person name="Zhang S."/>
            <person name="Zhang Y.-J."/>
        </authorList>
    </citation>
    <scope>NUCLEOTIDE SEQUENCE</scope>
    <source>
        <strain evidence="2">CMM1</strain>
    </source>
</reference>
<dbReference type="GeneID" id="68665126"/>